<dbReference type="InterPro" id="IPR029052">
    <property type="entry name" value="Metallo-depent_PP-like"/>
</dbReference>
<organism evidence="2 3">
    <name type="scientific">Saccharata proteae CBS 121410</name>
    <dbReference type="NCBI Taxonomy" id="1314787"/>
    <lineage>
        <taxon>Eukaryota</taxon>
        <taxon>Fungi</taxon>
        <taxon>Dikarya</taxon>
        <taxon>Ascomycota</taxon>
        <taxon>Pezizomycotina</taxon>
        <taxon>Dothideomycetes</taxon>
        <taxon>Dothideomycetes incertae sedis</taxon>
        <taxon>Botryosphaeriales</taxon>
        <taxon>Saccharataceae</taxon>
        <taxon>Saccharata</taxon>
    </lineage>
</organism>
<dbReference type="Pfam" id="PF00149">
    <property type="entry name" value="Metallophos"/>
    <property type="match status" value="1"/>
</dbReference>
<reference evidence="2" key="1">
    <citation type="journal article" date="2020" name="Stud. Mycol.">
        <title>101 Dothideomycetes genomes: a test case for predicting lifestyles and emergence of pathogens.</title>
        <authorList>
            <person name="Haridas S."/>
            <person name="Albert R."/>
            <person name="Binder M."/>
            <person name="Bloem J."/>
            <person name="Labutti K."/>
            <person name="Salamov A."/>
            <person name="Andreopoulos B."/>
            <person name="Baker S."/>
            <person name="Barry K."/>
            <person name="Bills G."/>
            <person name="Bluhm B."/>
            <person name="Cannon C."/>
            <person name="Castanera R."/>
            <person name="Culley D."/>
            <person name="Daum C."/>
            <person name="Ezra D."/>
            <person name="Gonzalez J."/>
            <person name="Henrissat B."/>
            <person name="Kuo A."/>
            <person name="Liang C."/>
            <person name="Lipzen A."/>
            <person name="Lutzoni F."/>
            <person name="Magnuson J."/>
            <person name="Mondo S."/>
            <person name="Nolan M."/>
            <person name="Ohm R."/>
            <person name="Pangilinan J."/>
            <person name="Park H.-J."/>
            <person name="Ramirez L."/>
            <person name="Alfaro M."/>
            <person name="Sun H."/>
            <person name="Tritt A."/>
            <person name="Yoshinaga Y."/>
            <person name="Zwiers L.-H."/>
            <person name="Turgeon B."/>
            <person name="Goodwin S."/>
            <person name="Spatafora J."/>
            <person name="Crous P."/>
            <person name="Grigoriev I."/>
        </authorList>
    </citation>
    <scope>NUCLEOTIDE SEQUENCE</scope>
    <source>
        <strain evidence="2">CBS 121410</strain>
    </source>
</reference>
<comment type="caution">
    <text evidence="2">The sequence shown here is derived from an EMBL/GenBank/DDBJ whole genome shotgun (WGS) entry which is preliminary data.</text>
</comment>
<dbReference type="PANTHER" id="PTHR12905">
    <property type="entry name" value="METALLOPHOSPHOESTERASE"/>
    <property type="match status" value="1"/>
</dbReference>
<dbReference type="SUPFAM" id="SSF56300">
    <property type="entry name" value="Metallo-dependent phosphatases"/>
    <property type="match status" value="1"/>
</dbReference>
<dbReference type="InterPro" id="IPR051693">
    <property type="entry name" value="UPF0046_metallophosphoest"/>
</dbReference>
<dbReference type="InterPro" id="IPR004843">
    <property type="entry name" value="Calcineurin-like_PHP"/>
</dbReference>
<dbReference type="Gene3D" id="3.60.21.10">
    <property type="match status" value="1"/>
</dbReference>
<dbReference type="AlphaFoldDB" id="A0A9P4LVV2"/>
<dbReference type="GO" id="GO:0016787">
    <property type="term" value="F:hydrolase activity"/>
    <property type="evidence" value="ECO:0007669"/>
    <property type="project" value="InterPro"/>
</dbReference>
<sequence>MDGALRHQTSNRNIGKRGKTIKPVKFLVIADTHDYDLTHDASSAFRLPAPEGIDVVLHCGDLTENGTHESLTKALALLDSIPAELKLVIAGNHDISLDKDFYLKEGGNESDVEKAVALMKDAREKHGIHYLEEGTHEFSLQSGASFRIFASPYTPKYGDSAFQYPTNEDRYNPANTTPAWATNVASTTNRASIIPENVDIVMTHGPPKYILDKIPEGGDNYRSGGCEHLRRAIARAKPRLHCFGHIHCGYGAQRLAFTNPSKADDDDGIDCYPEEYVGKNGAKRKGYAKLNPGSAEAFEEGNQTLMVNAAIMAGEDEPVNAPWLVELQLPVGM</sequence>
<dbReference type="CDD" id="cd07379">
    <property type="entry name" value="MPP_239FB"/>
    <property type="match status" value="1"/>
</dbReference>
<evidence type="ECO:0000313" key="3">
    <source>
        <dbReference type="Proteomes" id="UP000799776"/>
    </source>
</evidence>
<dbReference type="PANTHER" id="PTHR12905:SF0">
    <property type="entry name" value="CALCINEURIN-LIKE PHOSPHOESTERASE DOMAIN-CONTAINING PROTEIN"/>
    <property type="match status" value="1"/>
</dbReference>
<proteinExistence type="predicted"/>
<dbReference type="EMBL" id="ML978792">
    <property type="protein sequence ID" value="KAF2083398.1"/>
    <property type="molecule type" value="Genomic_DNA"/>
</dbReference>
<evidence type="ECO:0000259" key="1">
    <source>
        <dbReference type="Pfam" id="PF00149"/>
    </source>
</evidence>
<name>A0A9P4LVV2_9PEZI</name>
<keyword evidence="3" id="KW-1185">Reference proteome</keyword>
<accession>A0A9P4LVV2</accession>
<dbReference type="OrthoDB" id="630188at2759"/>
<gene>
    <name evidence="2" type="ORF">K490DRAFT_76588</name>
</gene>
<dbReference type="Proteomes" id="UP000799776">
    <property type="component" value="Unassembled WGS sequence"/>
</dbReference>
<feature type="domain" description="Calcineurin-like phosphoesterase" evidence="1">
    <location>
        <begin position="25"/>
        <end position="248"/>
    </location>
</feature>
<evidence type="ECO:0000313" key="2">
    <source>
        <dbReference type="EMBL" id="KAF2083398.1"/>
    </source>
</evidence>
<protein>
    <submittedName>
        <fullName evidence="2">Metallo-dependent phosphatase</fullName>
    </submittedName>
</protein>